<dbReference type="KEGG" id="val:VDBG_08622"/>
<gene>
    <name evidence="1" type="ORF">VDBG_08622</name>
</gene>
<evidence type="ECO:0000313" key="2">
    <source>
        <dbReference type="Proteomes" id="UP000008698"/>
    </source>
</evidence>
<dbReference type="AlphaFoldDB" id="C9SUK1"/>
<sequence>MLAEDDCGIRTLQSMKLVGVGGAALATVIGDRLVAKGVNLLSRFGSAECGFLASSHRDYPFDKEWQYLRFGDVKDFVKFEGRHDDLAELVVKPTWPSKAKTNLDDGSYATSDLFSRHKSLPDTWMYHSRLDAQVVLSNGKKFDPSTTELDILASLPQLRDVYIFGDGRPQPEPNYCRCVARD</sequence>
<dbReference type="STRING" id="526221.C9SUK1"/>
<name>C9SUK1_VERA1</name>
<evidence type="ECO:0000313" key="1">
    <source>
        <dbReference type="EMBL" id="EEY22512.1"/>
    </source>
</evidence>
<dbReference type="eggNOG" id="KOG1178">
    <property type="taxonomic scope" value="Eukaryota"/>
</dbReference>
<reference evidence="2" key="1">
    <citation type="journal article" date="2011" name="PLoS Pathog.">
        <title>Comparative genomics yields insights into niche adaptation of plant vascular wilt pathogens.</title>
        <authorList>
            <person name="Klosterman S.J."/>
            <person name="Subbarao K.V."/>
            <person name="Kang S."/>
            <person name="Veronese P."/>
            <person name="Gold S.E."/>
            <person name="Thomma B.P.H.J."/>
            <person name="Chen Z."/>
            <person name="Henrissat B."/>
            <person name="Lee Y.-H."/>
            <person name="Park J."/>
            <person name="Garcia-Pedrajas M.D."/>
            <person name="Barbara D.J."/>
            <person name="Anchieta A."/>
            <person name="de Jonge R."/>
            <person name="Santhanam P."/>
            <person name="Maruthachalam K."/>
            <person name="Atallah Z."/>
            <person name="Amyotte S.G."/>
            <person name="Paz Z."/>
            <person name="Inderbitzin P."/>
            <person name="Hayes R.J."/>
            <person name="Heiman D.I."/>
            <person name="Young S."/>
            <person name="Zeng Q."/>
            <person name="Engels R."/>
            <person name="Galagan J."/>
            <person name="Cuomo C.A."/>
            <person name="Dobinson K.F."/>
            <person name="Ma L.-J."/>
        </authorList>
    </citation>
    <scope>NUCLEOTIDE SEQUENCE [LARGE SCALE GENOMIC DNA]</scope>
    <source>
        <strain evidence="2">VaMs.102 / ATCC MYA-4576 / FGSC 10136</strain>
    </source>
</reference>
<protein>
    <submittedName>
        <fullName evidence="1">L-aminoadipate-semialdehyde dehydrogenase</fullName>
    </submittedName>
</protein>
<dbReference type="GeneID" id="9529631"/>
<proteinExistence type="predicted"/>
<organism evidence="2">
    <name type="scientific">Verticillium alfalfae (strain VaMs.102 / ATCC MYA-4576 / FGSC 10136)</name>
    <name type="common">Verticillium wilt of alfalfa</name>
    <name type="synonym">Verticillium albo-atrum</name>
    <dbReference type="NCBI Taxonomy" id="526221"/>
    <lineage>
        <taxon>Eukaryota</taxon>
        <taxon>Fungi</taxon>
        <taxon>Dikarya</taxon>
        <taxon>Ascomycota</taxon>
        <taxon>Pezizomycotina</taxon>
        <taxon>Sordariomycetes</taxon>
        <taxon>Hypocreomycetidae</taxon>
        <taxon>Glomerellales</taxon>
        <taxon>Plectosphaerellaceae</taxon>
        <taxon>Verticillium</taxon>
    </lineage>
</organism>
<dbReference type="RefSeq" id="XP_003001577.1">
    <property type="nucleotide sequence ID" value="XM_003001531.1"/>
</dbReference>
<dbReference type="OrthoDB" id="429813at2759"/>
<dbReference type="SUPFAM" id="SSF56801">
    <property type="entry name" value="Acetyl-CoA synthetase-like"/>
    <property type="match status" value="1"/>
</dbReference>
<keyword evidence="2" id="KW-1185">Reference proteome</keyword>
<dbReference type="EMBL" id="DS985225">
    <property type="protein sequence ID" value="EEY22512.1"/>
    <property type="molecule type" value="Genomic_DNA"/>
</dbReference>
<dbReference type="Proteomes" id="UP000008698">
    <property type="component" value="Unassembled WGS sequence"/>
</dbReference>
<dbReference type="HOGENOM" id="CLU_1483092_0_0_1"/>
<dbReference type="Pfam" id="PF23562">
    <property type="entry name" value="AMP-binding_C_3"/>
    <property type="match status" value="1"/>
</dbReference>
<accession>C9SUK1</accession>